<dbReference type="Proteomes" id="UP000321798">
    <property type="component" value="Unassembled WGS sequence"/>
</dbReference>
<sequence length="61" mass="6267">MSGKNIAGAGVGLAFVILGLLGAANGKVPPSVAMVIVGLMFIGWHGRRLLESRRALAAHDK</sequence>
<name>A0A512PHJ1_9CELL</name>
<feature type="transmembrane region" description="Helical" evidence="1">
    <location>
        <begin position="32"/>
        <end position="50"/>
    </location>
</feature>
<dbReference type="RefSeq" id="WP_146954437.1">
    <property type="nucleotide sequence ID" value="NZ_BAABBJ010000012.1"/>
</dbReference>
<organism evidence="2 3">
    <name type="scientific">Cellulomonas soli</name>
    <dbReference type="NCBI Taxonomy" id="931535"/>
    <lineage>
        <taxon>Bacteria</taxon>
        <taxon>Bacillati</taxon>
        <taxon>Actinomycetota</taxon>
        <taxon>Actinomycetes</taxon>
        <taxon>Micrococcales</taxon>
        <taxon>Cellulomonadaceae</taxon>
        <taxon>Cellulomonas</taxon>
    </lineage>
</organism>
<dbReference type="EMBL" id="BKAL01000015">
    <property type="protein sequence ID" value="GEP70657.1"/>
    <property type="molecule type" value="Genomic_DNA"/>
</dbReference>
<proteinExistence type="predicted"/>
<keyword evidence="1" id="KW-1133">Transmembrane helix</keyword>
<comment type="caution">
    <text evidence="2">The sequence shown here is derived from an EMBL/GenBank/DDBJ whole genome shotgun (WGS) entry which is preliminary data.</text>
</comment>
<evidence type="ECO:0000313" key="3">
    <source>
        <dbReference type="Proteomes" id="UP000321798"/>
    </source>
</evidence>
<keyword evidence="3" id="KW-1185">Reference proteome</keyword>
<accession>A0A512PHJ1</accession>
<dbReference type="AlphaFoldDB" id="A0A512PHJ1"/>
<protein>
    <submittedName>
        <fullName evidence="2">Uncharacterized protein</fullName>
    </submittedName>
</protein>
<evidence type="ECO:0000256" key="1">
    <source>
        <dbReference type="SAM" id="Phobius"/>
    </source>
</evidence>
<evidence type="ECO:0000313" key="2">
    <source>
        <dbReference type="EMBL" id="GEP70657.1"/>
    </source>
</evidence>
<reference evidence="2 3" key="1">
    <citation type="submission" date="2019-07" db="EMBL/GenBank/DDBJ databases">
        <title>Whole genome shotgun sequence of Cellulomonas soli NBRC 109434.</title>
        <authorList>
            <person name="Hosoyama A."/>
            <person name="Uohara A."/>
            <person name="Ohji S."/>
            <person name="Ichikawa N."/>
        </authorList>
    </citation>
    <scope>NUCLEOTIDE SEQUENCE [LARGE SCALE GENOMIC DNA]</scope>
    <source>
        <strain evidence="2 3">NBRC 109434</strain>
    </source>
</reference>
<keyword evidence="1" id="KW-0812">Transmembrane</keyword>
<keyword evidence="1" id="KW-0472">Membrane</keyword>
<gene>
    <name evidence="2" type="ORF">CSO01_33720</name>
</gene>